<evidence type="ECO:0000256" key="2">
    <source>
        <dbReference type="ARBA" id="ARBA00008066"/>
    </source>
</evidence>
<organism evidence="11 12">
    <name type="scientific">Owenia fusiformis</name>
    <name type="common">Polychaete worm</name>
    <dbReference type="NCBI Taxonomy" id="6347"/>
    <lineage>
        <taxon>Eukaryota</taxon>
        <taxon>Metazoa</taxon>
        <taxon>Spiralia</taxon>
        <taxon>Lophotrochozoa</taxon>
        <taxon>Annelida</taxon>
        <taxon>Polychaeta</taxon>
        <taxon>Sedentaria</taxon>
        <taxon>Canalipalpata</taxon>
        <taxon>Sabellida</taxon>
        <taxon>Oweniida</taxon>
        <taxon>Oweniidae</taxon>
        <taxon>Owenia</taxon>
    </lineage>
</organism>
<keyword evidence="4" id="KW-0812">Transmembrane</keyword>
<dbReference type="OrthoDB" id="6103064at2759"/>
<comment type="similarity">
    <text evidence="2">Belongs to the amino acid/polyamine transporter 2 family.</text>
</comment>
<keyword evidence="12" id="KW-1185">Reference proteome</keyword>
<evidence type="ECO:0000256" key="8">
    <source>
        <dbReference type="ARBA" id="ARBA00037101"/>
    </source>
</evidence>
<dbReference type="EMBL" id="CAIIXF020000007">
    <property type="protein sequence ID" value="CAH1788297.1"/>
    <property type="molecule type" value="Genomic_DNA"/>
</dbReference>
<reference evidence="11" key="1">
    <citation type="submission" date="2022-03" db="EMBL/GenBank/DDBJ databases">
        <authorList>
            <person name="Martin C."/>
        </authorList>
    </citation>
    <scope>NUCLEOTIDE SEQUENCE</scope>
</reference>
<evidence type="ECO:0000256" key="10">
    <source>
        <dbReference type="ARBA" id="ARBA00041723"/>
    </source>
</evidence>
<evidence type="ECO:0000256" key="3">
    <source>
        <dbReference type="ARBA" id="ARBA00022448"/>
    </source>
</evidence>
<sequence length="487" mass="53760">MQYSRMDMDEGSHILSRDNSMTAPSSPTSSHASDMYQLVDNDEEKRQKSNIPMASFNFINSIIGSGIIGMPFALKQAGFGMGIILLILVSIMTDYSLILLIHGGELSNTYSYQDLVRAAFGRPGFYVLTIMQFLYPLIAMISYNIIIGDTITKIVVRLGGESLRYSILGNRQFIIVIVTLLFTLPLSLYQNIAKLSKVSLIALLGILFIIGAMISKAVTMKDMVPATEGAWEFANYNITSALGIMAFAYMCHHNSFIIYDSLEKRSEKNWQVVTHLSVIFSMLCTLALAVTGYITFTGLTEGDVLENYCHKDDLANAARVIFAITIMLTFPIECFVTREVIEIAVFPNRSFPKPLWRHITITLVVVVTTVLISMLTDCLGIVLELNGVLNAAPLAYIIPPLCVMKLQQEPILCRKNIGPLTCALFGALVCVIGMVMWIYNLAQGVTCNHGREMAYCLKADGNASLVENSTHSFFTDMTTTSNVVTVG</sequence>
<evidence type="ECO:0000256" key="9">
    <source>
        <dbReference type="ARBA" id="ARBA00040814"/>
    </source>
</evidence>
<name>A0A8J1UHR8_OWEFU</name>
<protein>
    <recommendedName>
        <fullName evidence="9">Putative sodium-coupled neutral amino acid transporter 11</fullName>
    </recommendedName>
    <alternativeName>
        <fullName evidence="10">Solute carrier family 38 member 11</fullName>
    </alternativeName>
</protein>
<dbReference type="InterPro" id="IPR013057">
    <property type="entry name" value="AA_transpt_TM"/>
</dbReference>
<keyword evidence="5" id="KW-0029">Amino-acid transport</keyword>
<evidence type="ECO:0000256" key="7">
    <source>
        <dbReference type="ARBA" id="ARBA00023136"/>
    </source>
</evidence>
<keyword evidence="6" id="KW-1133">Transmembrane helix</keyword>
<dbReference type="GO" id="GO:0015179">
    <property type="term" value="F:L-amino acid transmembrane transporter activity"/>
    <property type="evidence" value="ECO:0007669"/>
    <property type="project" value="TreeGrafter"/>
</dbReference>
<keyword evidence="7" id="KW-0472">Membrane</keyword>
<keyword evidence="3" id="KW-0813">Transport</keyword>
<evidence type="ECO:0000256" key="5">
    <source>
        <dbReference type="ARBA" id="ARBA00022970"/>
    </source>
</evidence>
<comment type="function">
    <text evidence="8">Putative sodium-dependent amino acid/proton antiporter.</text>
</comment>
<dbReference type="GO" id="GO:0016020">
    <property type="term" value="C:membrane"/>
    <property type="evidence" value="ECO:0007669"/>
    <property type="project" value="UniProtKB-SubCell"/>
</dbReference>
<evidence type="ECO:0000256" key="1">
    <source>
        <dbReference type="ARBA" id="ARBA00004141"/>
    </source>
</evidence>
<comment type="subcellular location">
    <subcellularLocation>
        <location evidence="1">Membrane</location>
        <topology evidence="1">Multi-pass membrane protein</topology>
    </subcellularLocation>
</comment>
<accession>A0A8J1UHR8</accession>
<evidence type="ECO:0000313" key="11">
    <source>
        <dbReference type="EMBL" id="CAH1788297.1"/>
    </source>
</evidence>
<evidence type="ECO:0000313" key="12">
    <source>
        <dbReference type="Proteomes" id="UP000749559"/>
    </source>
</evidence>
<dbReference type="Proteomes" id="UP000749559">
    <property type="component" value="Unassembled WGS sequence"/>
</dbReference>
<dbReference type="Pfam" id="PF01490">
    <property type="entry name" value="Aa_trans"/>
    <property type="match status" value="1"/>
</dbReference>
<proteinExistence type="inferred from homology"/>
<dbReference type="AlphaFoldDB" id="A0A8J1UHR8"/>
<evidence type="ECO:0000256" key="4">
    <source>
        <dbReference type="ARBA" id="ARBA00022692"/>
    </source>
</evidence>
<comment type="caution">
    <text evidence="11">The sequence shown here is derived from an EMBL/GenBank/DDBJ whole genome shotgun (WGS) entry which is preliminary data.</text>
</comment>
<dbReference type="PANTHER" id="PTHR22950">
    <property type="entry name" value="AMINO ACID TRANSPORTER"/>
    <property type="match status" value="1"/>
</dbReference>
<gene>
    <name evidence="11" type="ORF">OFUS_LOCUS13855</name>
</gene>
<evidence type="ECO:0000256" key="6">
    <source>
        <dbReference type="ARBA" id="ARBA00022989"/>
    </source>
</evidence>
<dbReference type="PANTHER" id="PTHR22950:SF458">
    <property type="entry name" value="SODIUM-COUPLED NEUTRAL AMINO ACID TRANSPORTER 11-RELATED"/>
    <property type="match status" value="1"/>
</dbReference>